<gene>
    <name evidence="1" type="ORF">MSSIH_1528</name>
</gene>
<dbReference type="AlphaFoldDB" id="A0A0E3PCR7"/>
<dbReference type="RefSeq" id="WP_148705206.1">
    <property type="nucleotide sequence ID" value="NZ_CP009507.1"/>
</dbReference>
<proteinExistence type="predicted"/>
<name>A0A0E3PCR7_9EURY</name>
<protein>
    <submittedName>
        <fullName evidence="1">Uncharacterized protein</fullName>
    </submittedName>
</protein>
<dbReference type="PATRIC" id="fig|1434119.4.peg.1948"/>
<accession>A0A0E3PCR7</accession>
<dbReference type="EMBL" id="CP009507">
    <property type="protein sequence ID" value="AKB32218.1"/>
    <property type="molecule type" value="Genomic_DNA"/>
</dbReference>
<dbReference type="KEGG" id="msz:MSSIH_1528"/>
<dbReference type="HOGENOM" id="CLU_2257410_0_0_2"/>
<sequence>MEKKYCLNEEAFDLMETFNVAKIWQQKLSDYKNKIFSDEEMHRILALLLSPDRNKNIKKRILEACAIAAYHQMTNIPVVTAFLSDDAPQFRQLTYHHALCWIT</sequence>
<organism evidence="1 2">
    <name type="scientific">Methanosarcina siciliae HI350</name>
    <dbReference type="NCBI Taxonomy" id="1434119"/>
    <lineage>
        <taxon>Archaea</taxon>
        <taxon>Methanobacteriati</taxon>
        <taxon>Methanobacteriota</taxon>
        <taxon>Stenosarchaea group</taxon>
        <taxon>Methanomicrobia</taxon>
        <taxon>Methanosarcinales</taxon>
        <taxon>Methanosarcinaceae</taxon>
        <taxon>Methanosarcina</taxon>
    </lineage>
</organism>
<reference evidence="1 2" key="1">
    <citation type="submission" date="2014-07" db="EMBL/GenBank/DDBJ databases">
        <title>Methanogenic archaea and the global carbon cycle.</title>
        <authorList>
            <person name="Henriksen J.R."/>
            <person name="Luke J."/>
            <person name="Reinhart S."/>
            <person name="Benedict M.N."/>
            <person name="Youngblut N.D."/>
            <person name="Metcalf M.E."/>
            <person name="Whitaker R.J."/>
            <person name="Metcalf W.W."/>
        </authorList>
    </citation>
    <scope>NUCLEOTIDE SEQUENCE [LARGE SCALE GENOMIC DNA]</scope>
    <source>
        <strain evidence="1 2">HI350</strain>
    </source>
</reference>
<evidence type="ECO:0000313" key="2">
    <source>
        <dbReference type="Proteomes" id="UP000033092"/>
    </source>
</evidence>
<dbReference type="GeneID" id="41605554"/>
<dbReference type="Proteomes" id="UP000033092">
    <property type="component" value="Chromosome"/>
</dbReference>
<evidence type="ECO:0000313" key="1">
    <source>
        <dbReference type="EMBL" id="AKB32218.1"/>
    </source>
</evidence>